<evidence type="ECO:0000313" key="2">
    <source>
        <dbReference type="Proteomes" id="UP000601736"/>
    </source>
</evidence>
<gene>
    <name evidence="1" type="ORF">NMYAN_90096</name>
</gene>
<name>A0A8H8Z253_9PROT</name>
<dbReference type="Proteomes" id="UP000601736">
    <property type="component" value="Unassembled WGS sequence"/>
</dbReference>
<organism evidence="1 2">
    <name type="scientific">Nitrosomonas nitrosa</name>
    <dbReference type="NCBI Taxonomy" id="52442"/>
    <lineage>
        <taxon>Bacteria</taxon>
        <taxon>Pseudomonadati</taxon>
        <taxon>Pseudomonadota</taxon>
        <taxon>Betaproteobacteria</taxon>
        <taxon>Nitrosomonadales</taxon>
        <taxon>Nitrosomonadaceae</taxon>
        <taxon>Nitrosomonas</taxon>
    </lineage>
</organism>
<protein>
    <submittedName>
        <fullName evidence="1">Uncharacterized protein</fullName>
    </submittedName>
</protein>
<comment type="caution">
    <text evidence="1">The sequence shown here is derived from an EMBL/GenBank/DDBJ whole genome shotgun (WGS) entry which is preliminary data.</text>
</comment>
<dbReference type="EMBL" id="CAJNAP010000055">
    <property type="protein sequence ID" value="CAE6518988.1"/>
    <property type="molecule type" value="Genomic_DNA"/>
</dbReference>
<reference evidence="1" key="1">
    <citation type="submission" date="2021-02" db="EMBL/GenBank/DDBJ databases">
        <authorList>
            <person name="Han P."/>
        </authorList>
    </citation>
    <scope>NUCLEOTIDE SEQUENCE</scope>
    <source>
        <strain evidence="1">Nitrosomonas nitrosa 18-3D</strain>
    </source>
</reference>
<proteinExistence type="predicted"/>
<evidence type="ECO:0000313" key="1">
    <source>
        <dbReference type="EMBL" id="CAE6518988.1"/>
    </source>
</evidence>
<sequence length="36" mass="4349">MPQEAYPDEEVDERANLVYQHVYSNYPGRERSIYTQ</sequence>
<accession>A0A8H8Z253</accession>
<dbReference type="AlphaFoldDB" id="A0A8H8Z253"/>